<evidence type="ECO:0000313" key="2">
    <source>
        <dbReference type="EMBL" id="AIF71753.1"/>
    </source>
</evidence>
<feature type="transmembrane region" description="Helical" evidence="1">
    <location>
        <begin position="37"/>
        <end position="56"/>
    </location>
</feature>
<dbReference type="KEGG" id="vg:22808001"/>
<keyword evidence="1" id="KW-0812">Transmembrane</keyword>
<evidence type="ECO:0000256" key="1">
    <source>
        <dbReference type="SAM" id="Phobius"/>
    </source>
</evidence>
<dbReference type="EMBL" id="KF831354">
    <property type="protein sequence ID" value="AIF71753.1"/>
    <property type="molecule type" value="Genomic_DNA"/>
</dbReference>
<dbReference type="Proteomes" id="UP000028562">
    <property type="component" value="Segment"/>
</dbReference>
<organism evidence="2 3">
    <name type="scientific">Staphylococcus phage phiBU01</name>
    <dbReference type="NCBI Taxonomy" id="1519999"/>
    <lineage>
        <taxon>Viruses</taxon>
        <taxon>Duplodnaviria</taxon>
        <taxon>Heunggongvirae</taxon>
        <taxon>Uroviricota</taxon>
        <taxon>Caudoviricetes</taxon>
        <taxon>Bronfenbrennervirinae</taxon>
        <taxon>Biseptimavirus</taxon>
        <taxon>Biseptimavirus BU01</taxon>
    </lineage>
</organism>
<protein>
    <submittedName>
        <fullName evidence="2">Uncharacterized protein</fullName>
    </submittedName>
</protein>
<proteinExistence type="predicted"/>
<dbReference type="GeneID" id="22808001"/>
<reference evidence="2 3" key="1">
    <citation type="journal article" date="2014" name="PLoS ONE">
        <title>Beyond the Chromosome: The Prevalence of Unique Extra-Chromosomal Bacteriophages with Integrated Virulence Genes in Pathogenic Staphylococcus aureus.</title>
        <authorList>
            <person name="Utter B."/>
            <person name="Deutsch D.R."/>
            <person name="Schuch R."/>
            <person name="Winer B.Y."/>
            <person name="Verratti K."/>
            <person name="Bishop-Lilly K."/>
            <person name="Sozhamannan S."/>
            <person name="Fischetti V.A."/>
        </authorList>
    </citation>
    <scope>NUCLEOTIDE SEQUENCE [LARGE SCALE GENOMIC DNA]</scope>
</reference>
<sequence>MEIILLFCSSGVAGLFTYIYLDYLSIFDTESPEIKKMFSIMFSLVNIGIFLSVFELKKYINFHYAIENITCLLLVPTIIWLTNRFVFPNLIELFRKSMNNARKSKGLNTLSSKNALDTILQNYTKFYIEKYSNENNNPILQGILEKYELTIDTDAIFIIEPTPVIKNKEKIIKEHLYQPKNTDNYYKIYVIND</sequence>
<evidence type="ECO:0000313" key="3">
    <source>
        <dbReference type="Proteomes" id="UP000028562"/>
    </source>
</evidence>
<keyword evidence="1" id="KW-1133">Transmembrane helix</keyword>
<name>A0A075M4E9_9CAUD</name>
<feature type="transmembrane region" description="Helical" evidence="1">
    <location>
        <begin position="68"/>
        <end position="87"/>
    </location>
</feature>
<accession>A0A075M4E9</accession>
<dbReference type="RefSeq" id="YP_009113146.1">
    <property type="nucleotide sequence ID" value="NC_026016.1"/>
</dbReference>
<keyword evidence="3" id="KW-1185">Reference proteome</keyword>
<keyword evidence="1" id="KW-0472">Membrane</keyword>